<feature type="domain" description="GH16" evidence="2">
    <location>
        <begin position="41"/>
        <end position="280"/>
    </location>
</feature>
<dbReference type="PANTHER" id="PTHR10963">
    <property type="entry name" value="GLYCOSYL HYDROLASE-RELATED"/>
    <property type="match status" value="1"/>
</dbReference>
<dbReference type="EMBL" id="JASBNA010000010">
    <property type="protein sequence ID" value="KAK7688793.1"/>
    <property type="molecule type" value="Genomic_DNA"/>
</dbReference>
<name>A0AAW0G542_9APHY</name>
<gene>
    <name evidence="3" type="ORF">QCA50_008333</name>
</gene>
<feature type="chain" id="PRO_5043519332" description="GH16 domain-containing protein" evidence="1">
    <location>
        <begin position="20"/>
        <end position="348"/>
    </location>
</feature>
<keyword evidence="1" id="KW-0732">Signal</keyword>
<evidence type="ECO:0000313" key="3">
    <source>
        <dbReference type="EMBL" id="KAK7688793.1"/>
    </source>
</evidence>
<comment type="caution">
    <text evidence="3">The sequence shown here is derived from an EMBL/GenBank/DDBJ whole genome shotgun (WGS) entry which is preliminary data.</text>
</comment>
<sequence>MKAALSLATLLSIAPAALAANLTLVKQYAGSSFFDAWDFVDNFDNTTNGDVQFVPQSNSPSLAFVDSNQRAIVKVDNTTSVDYPNKRNSIKITSKDYYEAGTVWVFDAVHLPYGCSVWPAFWTKGQDWPRQGEIDIVEGINTMTNNQMALHTFNGCNAATGTNQLGKTGTTNCNDTAGAGCTVAETADNSFGASFASNGGGVWATQFDASGIFIWFWGRSNVPASISTATDSIDISSWGAPSASYPSSACDIGSFFGPQQLVIDITLCGDWAGVPSIYQPVCGGDGAADGCYRNSVINAGSPNYDNAYFEINYIKAFGVNSSVLTSGSGSIWLFRFRLIRNPDFFHRW</sequence>
<organism evidence="3 4">
    <name type="scientific">Cerrena zonata</name>
    <dbReference type="NCBI Taxonomy" id="2478898"/>
    <lineage>
        <taxon>Eukaryota</taxon>
        <taxon>Fungi</taxon>
        <taxon>Dikarya</taxon>
        <taxon>Basidiomycota</taxon>
        <taxon>Agaricomycotina</taxon>
        <taxon>Agaricomycetes</taxon>
        <taxon>Polyporales</taxon>
        <taxon>Cerrenaceae</taxon>
        <taxon>Cerrena</taxon>
    </lineage>
</organism>
<reference evidence="3 4" key="1">
    <citation type="submission" date="2022-09" db="EMBL/GenBank/DDBJ databases">
        <authorList>
            <person name="Palmer J.M."/>
        </authorList>
    </citation>
    <scope>NUCLEOTIDE SEQUENCE [LARGE SCALE GENOMIC DNA]</scope>
    <source>
        <strain evidence="3 4">DSM 7382</strain>
    </source>
</reference>
<dbReference type="SUPFAM" id="SSF49899">
    <property type="entry name" value="Concanavalin A-like lectins/glucanases"/>
    <property type="match status" value="1"/>
</dbReference>
<accession>A0AAW0G542</accession>
<proteinExistence type="predicted"/>
<evidence type="ECO:0000259" key="2">
    <source>
        <dbReference type="PROSITE" id="PS51762"/>
    </source>
</evidence>
<dbReference type="FunFam" id="2.60.120.200:FF:000179">
    <property type="entry name" value="Unplaced genomic scaffold supercont1.19, whole genome shotgun sequence"/>
    <property type="match status" value="1"/>
</dbReference>
<dbReference type="InterPro" id="IPR050546">
    <property type="entry name" value="Glycosyl_Hydrlase_16"/>
</dbReference>
<feature type="signal peptide" evidence="1">
    <location>
        <begin position="1"/>
        <end position="19"/>
    </location>
</feature>
<dbReference type="AlphaFoldDB" id="A0AAW0G542"/>
<dbReference type="InterPro" id="IPR013320">
    <property type="entry name" value="ConA-like_dom_sf"/>
</dbReference>
<dbReference type="Gene3D" id="2.60.120.200">
    <property type="match status" value="1"/>
</dbReference>
<protein>
    <recommendedName>
        <fullName evidence="2">GH16 domain-containing protein</fullName>
    </recommendedName>
</protein>
<dbReference type="GO" id="GO:0009251">
    <property type="term" value="P:glucan catabolic process"/>
    <property type="evidence" value="ECO:0007669"/>
    <property type="project" value="TreeGrafter"/>
</dbReference>
<dbReference type="PANTHER" id="PTHR10963:SF24">
    <property type="entry name" value="GLYCOSIDASE C21B10.07-RELATED"/>
    <property type="match status" value="1"/>
</dbReference>
<dbReference type="PROSITE" id="PS51762">
    <property type="entry name" value="GH16_2"/>
    <property type="match status" value="1"/>
</dbReference>
<dbReference type="Pfam" id="PF26113">
    <property type="entry name" value="GH16_XgeA"/>
    <property type="match status" value="1"/>
</dbReference>
<keyword evidence="4" id="KW-1185">Reference proteome</keyword>
<evidence type="ECO:0000313" key="4">
    <source>
        <dbReference type="Proteomes" id="UP001385951"/>
    </source>
</evidence>
<dbReference type="GO" id="GO:0004553">
    <property type="term" value="F:hydrolase activity, hydrolyzing O-glycosyl compounds"/>
    <property type="evidence" value="ECO:0007669"/>
    <property type="project" value="InterPro"/>
</dbReference>
<dbReference type="InterPro" id="IPR000757">
    <property type="entry name" value="Beta-glucanase-like"/>
</dbReference>
<dbReference type="Proteomes" id="UP001385951">
    <property type="component" value="Unassembled WGS sequence"/>
</dbReference>
<dbReference type="CDD" id="cd02181">
    <property type="entry name" value="GH16_fungal_Lam16A_glucanase"/>
    <property type="match status" value="1"/>
</dbReference>
<evidence type="ECO:0000256" key="1">
    <source>
        <dbReference type="SAM" id="SignalP"/>
    </source>
</evidence>